<keyword evidence="2" id="KW-1185">Reference proteome</keyword>
<dbReference type="InterPro" id="IPR038470">
    <property type="entry name" value="Cellsynth_D_sf"/>
</dbReference>
<evidence type="ECO:0008006" key="3">
    <source>
        <dbReference type="Google" id="ProtNLM"/>
    </source>
</evidence>
<evidence type="ECO:0000313" key="2">
    <source>
        <dbReference type="Proteomes" id="UP000003704"/>
    </source>
</evidence>
<dbReference type="STRING" id="1172194.WQQ_04240"/>
<evidence type="ECO:0000313" key="1">
    <source>
        <dbReference type="EMBL" id="EIT70287.1"/>
    </source>
</evidence>
<dbReference type="Gene3D" id="3.30.70.2590">
    <property type="match status" value="1"/>
</dbReference>
<reference evidence="1 2" key="1">
    <citation type="journal article" date="2012" name="J. Bacteriol.">
        <title>Genome Sequence of n-Alkane-Degrading Hydrocarboniphaga effusa Strain AP103T (ATCC BAA-332T).</title>
        <authorList>
            <person name="Chang H.K."/>
            <person name="Zylstra G.J."/>
            <person name="Chae J.C."/>
        </authorList>
    </citation>
    <scope>NUCLEOTIDE SEQUENCE [LARGE SCALE GENOMIC DNA]</scope>
    <source>
        <strain evidence="1 2">AP103</strain>
    </source>
</reference>
<dbReference type="GO" id="GO:0030244">
    <property type="term" value="P:cellulose biosynthetic process"/>
    <property type="evidence" value="ECO:0007669"/>
    <property type="project" value="InterPro"/>
</dbReference>
<dbReference type="Pfam" id="PF03500">
    <property type="entry name" value="Cellsynth_D"/>
    <property type="match status" value="1"/>
</dbReference>
<comment type="caution">
    <text evidence="1">The sequence shown here is derived from an EMBL/GenBank/DDBJ whole genome shotgun (WGS) entry which is preliminary data.</text>
</comment>
<name>I7ZEZ5_9GAMM</name>
<proteinExistence type="predicted"/>
<dbReference type="Proteomes" id="UP000003704">
    <property type="component" value="Unassembled WGS sequence"/>
</dbReference>
<dbReference type="PATRIC" id="fig|1172194.4.peg.403"/>
<accession>I7ZEZ5</accession>
<organism evidence="1 2">
    <name type="scientific">Hydrocarboniphaga effusa AP103</name>
    <dbReference type="NCBI Taxonomy" id="1172194"/>
    <lineage>
        <taxon>Bacteria</taxon>
        <taxon>Pseudomonadati</taxon>
        <taxon>Pseudomonadota</taxon>
        <taxon>Gammaproteobacteria</taxon>
        <taxon>Nevskiales</taxon>
        <taxon>Nevskiaceae</taxon>
        <taxon>Hydrocarboniphaga</taxon>
    </lineage>
</organism>
<protein>
    <recommendedName>
        <fullName evidence="3">Cellulose synthase operon protein D</fullName>
    </recommendedName>
</protein>
<dbReference type="InterPro" id="IPR022798">
    <property type="entry name" value="BcsD_bac"/>
</dbReference>
<dbReference type="AlphaFoldDB" id="I7ZEZ5"/>
<gene>
    <name evidence="1" type="ORF">WQQ_04240</name>
</gene>
<dbReference type="EMBL" id="AKGD01000001">
    <property type="protein sequence ID" value="EIT70287.1"/>
    <property type="molecule type" value="Genomic_DNA"/>
</dbReference>
<sequence length="160" mass="17643">MSDVDQGSLQYFQSRACNSQWAGFLRALAEELMQQMPVEELRAFFFVIGGRIATQNPLPGGASLADLESNANAYFNKLDWGWVKVRDLQSSLEFAHSCAPLRQAFGDNALSWASGVLEGLYATWLRQVGAANQLELHQIGGAEGAVDTLRFRLAHPSYFA</sequence>
<dbReference type="PRINTS" id="PR01442">
    <property type="entry name" value="CELLSNTHASED"/>
</dbReference>